<evidence type="ECO:0000313" key="1">
    <source>
        <dbReference type="EMBL" id="SUE32997.1"/>
    </source>
</evidence>
<sequence length="66" mass="7766">MRIGEMRQGRRGERTVNVFDWDGRPVRKLRFDRDIGMFSVAPDDRFLYFNAADPDSGVEQIYRVAL</sequence>
<dbReference type="STRING" id="880526.GCA_000427365_01252"/>
<evidence type="ECO:0008006" key="3">
    <source>
        <dbReference type="Google" id="ProtNLM"/>
    </source>
</evidence>
<evidence type="ECO:0000313" key="2">
    <source>
        <dbReference type="Proteomes" id="UP000255233"/>
    </source>
</evidence>
<accession>A0A379MQ83</accession>
<dbReference type="AlphaFoldDB" id="A0A379MQ83"/>
<dbReference type="RefSeq" id="WP_147288412.1">
    <property type="nucleotide sequence ID" value="NZ_UGVL01000001.1"/>
</dbReference>
<organism evidence="1 2">
    <name type="scientific">Rikenella microfusus</name>
    <dbReference type="NCBI Taxonomy" id="28139"/>
    <lineage>
        <taxon>Bacteria</taxon>
        <taxon>Pseudomonadati</taxon>
        <taxon>Bacteroidota</taxon>
        <taxon>Bacteroidia</taxon>
        <taxon>Bacteroidales</taxon>
        <taxon>Rikenellaceae</taxon>
        <taxon>Rikenella</taxon>
    </lineage>
</organism>
<dbReference type="EMBL" id="UGVL01000001">
    <property type="protein sequence ID" value="SUE32997.1"/>
    <property type="molecule type" value="Genomic_DNA"/>
</dbReference>
<proteinExistence type="predicted"/>
<keyword evidence="2" id="KW-1185">Reference proteome</keyword>
<name>A0A379MQ83_9BACT</name>
<dbReference type="Proteomes" id="UP000255233">
    <property type="component" value="Unassembled WGS sequence"/>
</dbReference>
<reference evidence="1 2" key="1">
    <citation type="submission" date="2018-06" db="EMBL/GenBank/DDBJ databases">
        <authorList>
            <consortium name="Pathogen Informatics"/>
            <person name="Doyle S."/>
        </authorList>
    </citation>
    <scope>NUCLEOTIDE SEQUENCE [LARGE SCALE GENOMIC DNA]</scope>
    <source>
        <strain evidence="1 2">NCTC11190</strain>
    </source>
</reference>
<gene>
    <name evidence="1" type="ORF">NCTC11190_00190</name>
</gene>
<protein>
    <recommendedName>
        <fullName evidence="3">Translocation protein TolB</fullName>
    </recommendedName>
</protein>
<dbReference type="OrthoDB" id="1047112at2"/>